<dbReference type="STRING" id="583356.Igag_1932"/>
<dbReference type="InterPro" id="IPR017871">
    <property type="entry name" value="ABC_transporter-like_CS"/>
</dbReference>
<dbReference type="CDD" id="cd03255">
    <property type="entry name" value="ABC_MJ0796_LolCDE_FtsE"/>
    <property type="match status" value="1"/>
</dbReference>
<dbReference type="EMBL" id="CP002098">
    <property type="protein sequence ID" value="ADM28725.1"/>
    <property type="molecule type" value="Genomic_DNA"/>
</dbReference>
<dbReference type="Gene3D" id="3.40.50.300">
    <property type="entry name" value="P-loop containing nucleotide triphosphate hydrolases"/>
    <property type="match status" value="1"/>
</dbReference>
<dbReference type="InterPro" id="IPR003439">
    <property type="entry name" value="ABC_transporter-like_ATP-bd"/>
</dbReference>
<evidence type="ECO:0000313" key="6">
    <source>
        <dbReference type="Proteomes" id="UP000001304"/>
    </source>
</evidence>
<evidence type="ECO:0000259" key="4">
    <source>
        <dbReference type="PROSITE" id="PS50893"/>
    </source>
</evidence>
<dbReference type="KEGG" id="iag:Igag_1932"/>
<evidence type="ECO:0000256" key="3">
    <source>
        <dbReference type="ARBA" id="ARBA00022840"/>
    </source>
</evidence>
<name>E0STD9_IGNAA</name>
<dbReference type="GO" id="GO:0005886">
    <property type="term" value="C:plasma membrane"/>
    <property type="evidence" value="ECO:0007669"/>
    <property type="project" value="TreeGrafter"/>
</dbReference>
<accession>E0STD9</accession>
<keyword evidence="6" id="KW-1185">Reference proteome</keyword>
<dbReference type="GO" id="GO:0016887">
    <property type="term" value="F:ATP hydrolysis activity"/>
    <property type="evidence" value="ECO:0007669"/>
    <property type="project" value="InterPro"/>
</dbReference>
<evidence type="ECO:0000256" key="1">
    <source>
        <dbReference type="ARBA" id="ARBA00022448"/>
    </source>
</evidence>
<proteinExistence type="predicted"/>
<dbReference type="InterPro" id="IPR027417">
    <property type="entry name" value="P-loop_NTPase"/>
</dbReference>
<feature type="domain" description="ABC transporter" evidence="4">
    <location>
        <begin position="6"/>
        <end position="226"/>
    </location>
</feature>
<gene>
    <name evidence="5" type="ordered locus">Igag_1932</name>
</gene>
<keyword evidence="1" id="KW-0813">Transport</keyword>
<organism evidence="5 6">
    <name type="scientific">Ignisphaera aggregans (strain DSM 17230 / JCM 13409 / AQ1.S1)</name>
    <dbReference type="NCBI Taxonomy" id="583356"/>
    <lineage>
        <taxon>Archaea</taxon>
        <taxon>Thermoproteota</taxon>
        <taxon>Thermoprotei</taxon>
        <taxon>Desulfurococcales</taxon>
        <taxon>Desulfurococcaceae</taxon>
        <taxon>Ignisphaera</taxon>
    </lineage>
</organism>
<dbReference type="AlphaFoldDB" id="E0STD9"/>
<protein>
    <submittedName>
        <fullName evidence="5">ABC transporter related</fullName>
    </submittedName>
</protein>
<dbReference type="InterPro" id="IPR003593">
    <property type="entry name" value="AAA+_ATPase"/>
</dbReference>
<dbReference type="SMART" id="SM00382">
    <property type="entry name" value="AAA"/>
    <property type="match status" value="1"/>
</dbReference>
<dbReference type="Proteomes" id="UP000001304">
    <property type="component" value="Chromosome"/>
</dbReference>
<reference evidence="5 6" key="1">
    <citation type="journal article" date="2010" name="Stand. Genomic Sci.">
        <title>Complete genome sequence of Ignisphaera aggregans type strain (AQ1.S1).</title>
        <authorList>
            <person name="Goker M."/>
            <person name="Held B."/>
            <person name="Lapidus A."/>
            <person name="Nolan M."/>
            <person name="Spring S."/>
            <person name="Yasawong M."/>
            <person name="Lucas S."/>
            <person name="Glavina Del Rio T."/>
            <person name="Tice H."/>
            <person name="Cheng J.F."/>
            <person name="Goodwin L."/>
            <person name="Tapia R."/>
            <person name="Pitluck S."/>
            <person name="Liolios K."/>
            <person name="Ivanova N."/>
            <person name="Mavromatis K."/>
            <person name="Mikhailova N."/>
            <person name="Pati A."/>
            <person name="Chen A."/>
            <person name="Palaniappan K."/>
            <person name="Brambilla E."/>
            <person name="Land M."/>
            <person name="Hauser L."/>
            <person name="Chang Y.J."/>
            <person name="Jeffries C.D."/>
            <person name="Brettin T."/>
            <person name="Detter J.C."/>
            <person name="Han C."/>
            <person name="Rohde M."/>
            <person name="Sikorski J."/>
            <person name="Woyke T."/>
            <person name="Bristow J."/>
            <person name="Eisen J.A."/>
            <person name="Markowitz V."/>
            <person name="Hugenholtz P."/>
            <person name="Kyrpides N.C."/>
            <person name="Klenk H.P."/>
        </authorList>
    </citation>
    <scope>NUCLEOTIDE SEQUENCE [LARGE SCALE GENOMIC DNA]</scope>
    <source>
        <strain evidence="6">DSM 17230 / JCM 13409 / AQ1.S1</strain>
    </source>
</reference>
<keyword evidence="3" id="KW-0067">ATP-binding</keyword>
<dbReference type="SUPFAM" id="SSF52540">
    <property type="entry name" value="P-loop containing nucleoside triphosphate hydrolases"/>
    <property type="match status" value="1"/>
</dbReference>
<evidence type="ECO:0000256" key="2">
    <source>
        <dbReference type="ARBA" id="ARBA00022741"/>
    </source>
</evidence>
<evidence type="ECO:0000313" key="5">
    <source>
        <dbReference type="EMBL" id="ADM28725.1"/>
    </source>
</evidence>
<keyword evidence="2" id="KW-0547">Nucleotide-binding</keyword>
<dbReference type="Pfam" id="PF00005">
    <property type="entry name" value="ABC_tran"/>
    <property type="match status" value="1"/>
</dbReference>
<sequence length="227" mass="25768">MSNIVAIVRNLWKYYIIGNTSVAVLKNVNLEVRRGEIIGIHGPSGSGKSTLLKIMAGLEKPDQGEVIIEGYNLNLLSEDGLAMIRTNIVSYIPQDYGLIEDFTVYENIELPLMLLGLEKRERHIRIMELIDYMGLRGKESIRVKYLSGGEKQRVAIARALTITPSLLLADEPASNLDWENAKKVLELFVKISRDFNTSIVIVSHDPRTLEYTYRRFEMFDGILRPLT</sequence>
<dbReference type="InterPro" id="IPR017911">
    <property type="entry name" value="MacB-like_ATP-bd"/>
</dbReference>
<dbReference type="GO" id="GO:0022857">
    <property type="term" value="F:transmembrane transporter activity"/>
    <property type="evidence" value="ECO:0007669"/>
    <property type="project" value="TreeGrafter"/>
</dbReference>
<dbReference type="HOGENOM" id="CLU_000604_1_22_2"/>
<dbReference type="GO" id="GO:0005524">
    <property type="term" value="F:ATP binding"/>
    <property type="evidence" value="ECO:0007669"/>
    <property type="project" value="UniProtKB-KW"/>
</dbReference>
<dbReference type="PROSITE" id="PS50893">
    <property type="entry name" value="ABC_TRANSPORTER_2"/>
    <property type="match status" value="1"/>
</dbReference>
<dbReference type="BioCyc" id="IAGG583356:GHAH-1921-MONOMER"/>
<dbReference type="PANTHER" id="PTHR24220">
    <property type="entry name" value="IMPORT ATP-BINDING PROTEIN"/>
    <property type="match status" value="1"/>
</dbReference>
<dbReference type="PROSITE" id="PS00211">
    <property type="entry name" value="ABC_TRANSPORTER_1"/>
    <property type="match status" value="1"/>
</dbReference>
<dbReference type="InterPro" id="IPR015854">
    <property type="entry name" value="ABC_transpr_LolD-like"/>
</dbReference>